<evidence type="ECO:0000313" key="3">
    <source>
        <dbReference type="Proteomes" id="UP000499080"/>
    </source>
</evidence>
<protein>
    <recommendedName>
        <fullName evidence="1">DDE-1 domain-containing protein</fullName>
    </recommendedName>
</protein>
<organism evidence="2 3">
    <name type="scientific">Araneus ventricosus</name>
    <name type="common">Orbweaver spider</name>
    <name type="synonym">Epeira ventricosa</name>
    <dbReference type="NCBI Taxonomy" id="182803"/>
    <lineage>
        <taxon>Eukaryota</taxon>
        <taxon>Metazoa</taxon>
        <taxon>Ecdysozoa</taxon>
        <taxon>Arthropoda</taxon>
        <taxon>Chelicerata</taxon>
        <taxon>Arachnida</taxon>
        <taxon>Araneae</taxon>
        <taxon>Araneomorphae</taxon>
        <taxon>Entelegynae</taxon>
        <taxon>Araneoidea</taxon>
        <taxon>Araneidae</taxon>
        <taxon>Araneus</taxon>
    </lineage>
</organism>
<feature type="domain" description="DDE-1" evidence="1">
    <location>
        <begin position="2"/>
        <end position="89"/>
    </location>
</feature>
<sequence length="390" mass="43057">MDNATSHPDDLKLKNICLVFLPSKTISMLQPLDQGIIHSFKVGYRKLLLRHVLSQISSCKSNKELAKSVSVLDAISWTTSALKKVEPRCVLKCLKNARFLSTSEVATGSTTEKSEKELAGLVANLDSNVQVEEYVKIDDDLSIEEENLHVSNFIHRDTTEALVLPEDDDEESPMEDCKIKDYSQALKYSKQLKQFFLKNEDSKGLTKLNPMKLKSTFVNLFFFIQVGATVPGIIRTLSHQQVVTVPVSSAAVKTLQTGPGSIVRTISPQQMASTSQAKSQPVSSTVVNTVLQQTTTSITRSTSSAATSSGQNYLSPFELFGIGTLSVQCQKDIIFARGPFAMLDPKKSYSQSLWVRVSALRFLGIQKRHQGSMVDSQKKFPSIEGVVMEI</sequence>
<evidence type="ECO:0000259" key="1">
    <source>
        <dbReference type="Pfam" id="PF03184"/>
    </source>
</evidence>
<comment type="caution">
    <text evidence="2">The sequence shown here is derived from an EMBL/GenBank/DDBJ whole genome shotgun (WGS) entry which is preliminary data.</text>
</comment>
<dbReference type="GO" id="GO:0003676">
    <property type="term" value="F:nucleic acid binding"/>
    <property type="evidence" value="ECO:0007669"/>
    <property type="project" value="InterPro"/>
</dbReference>
<dbReference type="AlphaFoldDB" id="A0A4Y2G3T5"/>
<name>A0A4Y2G3T5_ARAVE</name>
<keyword evidence="3" id="KW-1185">Reference proteome</keyword>
<dbReference type="InterPro" id="IPR004875">
    <property type="entry name" value="DDE_SF_endonuclease_dom"/>
</dbReference>
<proteinExistence type="predicted"/>
<dbReference type="OrthoDB" id="125347at2759"/>
<dbReference type="Proteomes" id="UP000499080">
    <property type="component" value="Unassembled WGS sequence"/>
</dbReference>
<reference evidence="2 3" key="1">
    <citation type="journal article" date="2019" name="Sci. Rep.">
        <title>Orb-weaving spider Araneus ventricosus genome elucidates the spidroin gene catalogue.</title>
        <authorList>
            <person name="Kono N."/>
            <person name="Nakamura H."/>
            <person name="Ohtoshi R."/>
            <person name="Moran D.A.P."/>
            <person name="Shinohara A."/>
            <person name="Yoshida Y."/>
            <person name="Fujiwara M."/>
            <person name="Mori M."/>
            <person name="Tomita M."/>
            <person name="Arakawa K."/>
        </authorList>
    </citation>
    <scope>NUCLEOTIDE SEQUENCE [LARGE SCALE GENOMIC DNA]</scope>
</reference>
<dbReference type="Pfam" id="PF03184">
    <property type="entry name" value="DDE_1"/>
    <property type="match status" value="1"/>
</dbReference>
<evidence type="ECO:0000313" key="2">
    <source>
        <dbReference type="EMBL" id="GBM47308.1"/>
    </source>
</evidence>
<gene>
    <name evidence="2" type="ORF">AVEN_7760_1</name>
</gene>
<accession>A0A4Y2G3T5</accession>
<dbReference type="EMBL" id="BGPR01001174">
    <property type="protein sequence ID" value="GBM47308.1"/>
    <property type="molecule type" value="Genomic_DNA"/>
</dbReference>